<dbReference type="InterPro" id="IPR052514">
    <property type="entry name" value="SAM-dependent_MTase"/>
</dbReference>
<accession>A0ABS8DTE2</accession>
<keyword evidence="2" id="KW-0489">Methyltransferase</keyword>
<comment type="caution">
    <text evidence="2">The sequence shown here is derived from an EMBL/GenBank/DDBJ whole genome shotgun (WGS) entry which is preliminary data.</text>
</comment>
<dbReference type="EMBL" id="WHVL01000004">
    <property type="protein sequence ID" value="MCB8889546.1"/>
    <property type="molecule type" value="Genomic_DNA"/>
</dbReference>
<feature type="domain" description="Methyltransferase FkbM" evidence="1">
    <location>
        <begin position="26"/>
        <end position="201"/>
    </location>
</feature>
<dbReference type="PANTHER" id="PTHR34203">
    <property type="entry name" value="METHYLTRANSFERASE, FKBM FAMILY PROTEIN"/>
    <property type="match status" value="1"/>
</dbReference>
<dbReference type="SUPFAM" id="SSF53335">
    <property type="entry name" value="S-adenosyl-L-methionine-dependent methyltransferases"/>
    <property type="match status" value="1"/>
</dbReference>
<evidence type="ECO:0000313" key="3">
    <source>
        <dbReference type="Proteomes" id="UP001319882"/>
    </source>
</evidence>
<dbReference type="PANTHER" id="PTHR34203:SF15">
    <property type="entry name" value="SLL1173 PROTEIN"/>
    <property type="match status" value="1"/>
</dbReference>
<dbReference type="Pfam" id="PF05050">
    <property type="entry name" value="Methyltransf_21"/>
    <property type="match status" value="1"/>
</dbReference>
<dbReference type="InterPro" id="IPR006342">
    <property type="entry name" value="FkbM_mtfrase"/>
</dbReference>
<dbReference type="NCBIfam" id="TIGR01444">
    <property type="entry name" value="fkbM_fam"/>
    <property type="match status" value="1"/>
</dbReference>
<organism evidence="2 3">
    <name type="scientific">Vreelandella malpeensis</name>
    <dbReference type="NCBI Taxonomy" id="1172368"/>
    <lineage>
        <taxon>Bacteria</taxon>
        <taxon>Pseudomonadati</taxon>
        <taxon>Pseudomonadota</taxon>
        <taxon>Gammaproteobacteria</taxon>
        <taxon>Oceanospirillales</taxon>
        <taxon>Halomonadaceae</taxon>
        <taxon>Vreelandella</taxon>
    </lineage>
</organism>
<gene>
    <name evidence="2" type="ORF">GEV37_10510</name>
</gene>
<dbReference type="GO" id="GO:0032259">
    <property type="term" value="P:methylation"/>
    <property type="evidence" value="ECO:0007669"/>
    <property type="project" value="UniProtKB-KW"/>
</dbReference>
<proteinExistence type="predicted"/>
<evidence type="ECO:0000259" key="1">
    <source>
        <dbReference type="Pfam" id="PF05050"/>
    </source>
</evidence>
<dbReference type="InterPro" id="IPR029063">
    <property type="entry name" value="SAM-dependent_MTases_sf"/>
</dbReference>
<name>A0ABS8DTE2_9GAMM</name>
<sequence length="500" mass="56906">MANTSIKDFLDDIIPFFMDKEICVIDVGAHKGDVFKDVLNTGVTITDAYLFEPNPVSFKKLKNVVESLPETTVVKTINLAVGDRAARVKMKDADTMSKIVEVMDPKVSKSKASDKSYFEVDSVRLDDFLRDFLNDNKREKISLLKIDVEGYELEVIEGGRELLTSKKIDVVYIEAGLNPNGVQQTYYRKIEDALNKYGYRLFRIYEQKHEWIDDSPFLRRINMAFFSERFAAEYPYKATKKKYAERSVVVNAGASHENGIKGEPILHETSVLVSKSAIAKQLNKNYRRLESFHWLVNALHIRGRLPYLEGREMAPDALLAVHEYIRQEKPRLVVLIGGEATALVAADALRQNGIGKMIVFDHSQNFSSGTQNRLKREHLSVWCELNVSPLVEWDGEHLGSVQREAVAKNKKLLKWHHPDDFSGISNIDFLVVDGPHGSLCPYARYPALPVLFDKLSPSAEVWLDDTDRSDEKLIADEWAKKYSLDLEFFSNENGLAKLKK</sequence>
<dbReference type="Proteomes" id="UP001319882">
    <property type="component" value="Unassembled WGS sequence"/>
</dbReference>
<dbReference type="RefSeq" id="WP_227390219.1">
    <property type="nucleotide sequence ID" value="NZ_JBHSCJ010000002.1"/>
</dbReference>
<evidence type="ECO:0000313" key="2">
    <source>
        <dbReference type="EMBL" id="MCB8889546.1"/>
    </source>
</evidence>
<keyword evidence="3" id="KW-1185">Reference proteome</keyword>
<reference evidence="2 3" key="1">
    <citation type="journal article" date="2021" name="Sci. Rep.">
        <title>Genome analysis of a halophilic bacterium Halomonas malpeensis YU-PRIM-29(T) reveals its exopolysaccharide and pigment producing capabilities.</title>
        <authorList>
            <person name="Athmika"/>
            <person name="Ghate S.D."/>
            <person name="Arun A.B."/>
            <person name="Rao S.S."/>
            <person name="Kumar S.T.A."/>
            <person name="Kandiyil M.K."/>
            <person name="Saptami K."/>
            <person name="Rekha P.D."/>
        </authorList>
    </citation>
    <scope>NUCLEOTIDE SEQUENCE [LARGE SCALE GENOMIC DNA]</scope>
    <source>
        <strain evidence="3">prim 29</strain>
    </source>
</reference>
<dbReference type="GO" id="GO:0008168">
    <property type="term" value="F:methyltransferase activity"/>
    <property type="evidence" value="ECO:0007669"/>
    <property type="project" value="UniProtKB-KW"/>
</dbReference>
<keyword evidence="2" id="KW-0808">Transferase</keyword>
<dbReference type="Gene3D" id="3.40.50.150">
    <property type="entry name" value="Vaccinia Virus protein VP39"/>
    <property type="match status" value="2"/>
</dbReference>
<protein>
    <submittedName>
        <fullName evidence="2">FkbM family methyltransferase</fullName>
    </submittedName>
</protein>